<evidence type="ECO:0000256" key="2">
    <source>
        <dbReference type="ARBA" id="ARBA00022737"/>
    </source>
</evidence>
<dbReference type="Gene3D" id="4.10.1080.10">
    <property type="entry name" value="TSP type-3 repeat"/>
    <property type="match status" value="1"/>
</dbReference>
<dbReference type="GO" id="GO:0008270">
    <property type="term" value="F:zinc ion binding"/>
    <property type="evidence" value="ECO:0007669"/>
    <property type="project" value="UniProtKB-KW"/>
</dbReference>
<evidence type="ECO:0000313" key="6">
    <source>
        <dbReference type="Proteomes" id="UP000176700"/>
    </source>
</evidence>
<organism evidence="5 6">
    <name type="scientific">Candidatus Ryanbacteria bacterium RIFCSPHIGHO2_01_45_13</name>
    <dbReference type="NCBI Taxonomy" id="1802112"/>
    <lineage>
        <taxon>Bacteria</taxon>
        <taxon>Candidatus Ryaniibacteriota</taxon>
    </lineage>
</organism>
<keyword evidence="2" id="KW-0677">Repeat</keyword>
<evidence type="ECO:0000256" key="1">
    <source>
        <dbReference type="ARBA" id="ARBA00022729"/>
    </source>
</evidence>
<comment type="caution">
    <text evidence="5">The sequence shown here is derived from an EMBL/GenBank/DDBJ whole genome shotgun (WGS) entry which is preliminary data.</text>
</comment>
<proteinExistence type="predicted"/>
<dbReference type="PANTHER" id="PTHR24104:SF25">
    <property type="entry name" value="PROTEIN LIN-41"/>
    <property type="match status" value="1"/>
</dbReference>
<evidence type="ECO:0000256" key="3">
    <source>
        <dbReference type="PROSITE-ProRule" id="PRU00504"/>
    </source>
</evidence>
<dbReference type="InterPro" id="IPR050952">
    <property type="entry name" value="TRIM-NHL_E3_ligases"/>
</dbReference>
<dbReference type="PANTHER" id="PTHR24104">
    <property type="entry name" value="E3 UBIQUITIN-PROTEIN LIGASE NHLRC1-RELATED"/>
    <property type="match status" value="1"/>
</dbReference>
<evidence type="ECO:0000313" key="5">
    <source>
        <dbReference type="EMBL" id="OGZ42954.1"/>
    </source>
</evidence>
<dbReference type="Pfam" id="PF01436">
    <property type="entry name" value="NHL"/>
    <property type="match status" value="1"/>
</dbReference>
<dbReference type="SUPFAM" id="SSF103647">
    <property type="entry name" value="TSP type-3 repeat"/>
    <property type="match status" value="1"/>
</dbReference>
<dbReference type="InterPro" id="IPR028974">
    <property type="entry name" value="TSP_type-3_rpt"/>
</dbReference>
<reference evidence="5 6" key="1">
    <citation type="journal article" date="2016" name="Nat. Commun.">
        <title>Thousands of microbial genomes shed light on interconnected biogeochemical processes in an aquifer system.</title>
        <authorList>
            <person name="Anantharaman K."/>
            <person name="Brown C.T."/>
            <person name="Hug L.A."/>
            <person name="Sharon I."/>
            <person name="Castelle C.J."/>
            <person name="Probst A.J."/>
            <person name="Thomas B.C."/>
            <person name="Singh A."/>
            <person name="Wilkins M.J."/>
            <person name="Karaoz U."/>
            <person name="Brodie E.L."/>
            <person name="Williams K.H."/>
            <person name="Hubbard S.S."/>
            <person name="Banfield J.F."/>
        </authorList>
    </citation>
    <scope>NUCLEOTIDE SEQUENCE [LARGE SCALE GENOMIC DNA]</scope>
</reference>
<feature type="region of interest" description="Disordered" evidence="4">
    <location>
        <begin position="217"/>
        <end position="236"/>
    </location>
</feature>
<feature type="repeat" description="NHL" evidence="3">
    <location>
        <begin position="492"/>
        <end position="531"/>
    </location>
</feature>
<dbReference type="InterPro" id="IPR003367">
    <property type="entry name" value="Thrombospondin_3-like_rpt"/>
</dbReference>
<name>A0A1G2FXZ7_9BACT</name>
<feature type="compositionally biased region" description="Polar residues" evidence="4">
    <location>
        <begin position="221"/>
        <end position="236"/>
    </location>
</feature>
<protein>
    <recommendedName>
        <fullName evidence="7">Dockerin domain-containing protein</fullName>
    </recommendedName>
</protein>
<dbReference type="EMBL" id="MHNI01000012">
    <property type="protein sequence ID" value="OGZ42954.1"/>
    <property type="molecule type" value="Genomic_DNA"/>
</dbReference>
<dbReference type="GO" id="GO:0007155">
    <property type="term" value="P:cell adhesion"/>
    <property type="evidence" value="ECO:0007669"/>
    <property type="project" value="InterPro"/>
</dbReference>
<dbReference type="Gene3D" id="2.120.10.30">
    <property type="entry name" value="TolB, C-terminal domain"/>
    <property type="match status" value="2"/>
</dbReference>
<dbReference type="AlphaFoldDB" id="A0A1G2FXZ7"/>
<dbReference type="SUPFAM" id="SSF101898">
    <property type="entry name" value="NHL repeat"/>
    <property type="match status" value="1"/>
</dbReference>
<gene>
    <name evidence="5" type="ORF">A2W41_02465</name>
</gene>
<dbReference type="InterPro" id="IPR001258">
    <property type="entry name" value="NHL_repeat"/>
</dbReference>
<dbReference type="InterPro" id="IPR011042">
    <property type="entry name" value="6-blade_b-propeller_TolB-like"/>
</dbReference>
<dbReference type="Proteomes" id="UP000176700">
    <property type="component" value="Unassembled WGS sequence"/>
</dbReference>
<dbReference type="PROSITE" id="PS51125">
    <property type="entry name" value="NHL"/>
    <property type="match status" value="1"/>
</dbReference>
<accession>A0A1G2FXZ7</accession>
<dbReference type="GO" id="GO:0005509">
    <property type="term" value="F:calcium ion binding"/>
    <property type="evidence" value="ECO:0007669"/>
    <property type="project" value="InterPro"/>
</dbReference>
<dbReference type="Pfam" id="PF02412">
    <property type="entry name" value="TSP_3"/>
    <property type="match status" value="1"/>
</dbReference>
<sequence length="649" mass="70169">MNLQRLFVVIALTTAIFTFGIAAVEISSDLDGDGIFDESDNCLTISNLNQEDIDGDTVGDVCDNCPFTSNAAQEDSAGIGNNSGPDEVGNACQCGDVTDDGAMNVLDVAILQRHLEGLPPGLTALQKCSTIGHPECDSLDVLAAREALAGLAPNVSQLCSATVTLSLCDPNEIDVSQIDMAMEGALDKFPNAWENSLSLLVLMESVEIKLRCSLERPPGETNASQPSLAQESQNGSSADIKYCGRTDSRHIPKYPEFYFPKPATCLNDACFEHDQCYGNNCIGDRCIFSPQTAEICDDPLFSICNSSCLYLQPFRSITSRIICGVATILQIKGVAKLGCYDSPCSDRNAICLPPAGKCFLKWEIPIALGYPQFITTDSNGNIYVAQSLRIQKFDADGNFLDACEYPLAHHSNPRGVAIDAESNVYLSWTLGIDKLDAACNFISACQEGPVGLYFPQGLAIDRYENLYVADTGNDLVQKFDIASGCVFLEKRGNTGAGQGEFQSPADVAVDWLGNVFVADSGNNRIQKFGPDGTFLMQWGETGNQEGQFETLRSVALDKEGKVFTAEGEAFSAAVQHRIQVFHSDTRFLEQWGSFCRLDTSEGCIDPDGSGPLKLGDGQFNQVNDLAIGNDGSIYAVDLYNRRIQRFSCP</sequence>
<evidence type="ECO:0008006" key="7">
    <source>
        <dbReference type="Google" id="ProtNLM"/>
    </source>
</evidence>
<evidence type="ECO:0000256" key="4">
    <source>
        <dbReference type="SAM" id="MobiDB-lite"/>
    </source>
</evidence>
<keyword evidence="1" id="KW-0732">Signal</keyword>